<dbReference type="RefSeq" id="WP_254010055.1">
    <property type="nucleotide sequence ID" value="NZ_JAMZMM010000009.1"/>
</dbReference>
<reference evidence="1" key="1">
    <citation type="submission" date="2022-06" db="EMBL/GenBank/DDBJ databases">
        <title>New cyanobacteria of genus Symplocastrum in benthos of Lake Baikal.</title>
        <authorList>
            <person name="Sorokovikova E."/>
            <person name="Tikhonova I."/>
            <person name="Krasnopeev A."/>
            <person name="Evseev P."/>
            <person name="Gladkikh A."/>
            <person name="Belykh O."/>
        </authorList>
    </citation>
    <scope>NUCLEOTIDE SEQUENCE</scope>
    <source>
        <strain evidence="1">BBK-W-15</strain>
    </source>
</reference>
<keyword evidence="2" id="KW-1185">Reference proteome</keyword>
<evidence type="ECO:0000313" key="2">
    <source>
        <dbReference type="Proteomes" id="UP001204953"/>
    </source>
</evidence>
<sequence>MTTITLNLSPELEHQIRTEASRQGVEPHRYILNALQEHLQPRLPTTQPTEADLLQQINIGFSAKTWEEYHALITKRHAETLTPEEHEQLIQMSDRLEQLNVTRIQALIQLATFRNQPLTDLMQTLGINPHPDIVDYV</sequence>
<organism evidence="1 2">
    <name type="scientific">Limnofasciculus baicalensis BBK-W-15</name>
    <dbReference type="NCBI Taxonomy" id="2699891"/>
    <lineage>
        <taxon>Bacteria</taxon>
        <taxon>Bacillati</taxon>
        <taxon>Cyanobacteriota</taxon>
        <taxon>Cyanophyceae</taxon>
        <taxon>Coleofasciculales</taxon>
        <taxon>Coleofasciculaceae</taxon>
        <taxon>Limnofasciculus</taxon>
        <taxon>Limnofasciculus baicalensis</taxon>
    </lineage>
</organism>
<name>A0AAE3GMB5_9CYAN</name>
<evidence type="ECO:0000313" key="1">
    <source>
        <dbReference type="EMBL" id="MCP2727240.1"/>
    </source>
</evidence>
<dbReference type="EMBL" id="JAMZMM010000009">
    <property type="protein sequence ID" value="MCP2727240.1"/>
    <property type="molecule type" value="Genomic_DNA"/>
</dbReference>
<dbReference type="AlphaFoldDB" id="A0AAE3GMB5"/>
<dbReference type="Proteomes" id="UP001204953">
    <property type="component" value="Unassembled WGS sequence"/>
</dbReference>
<accession>A0AAE3GMB5</accession>
<proteinExistence type="predicted"/>
<comment type="caution">
    <text evidence="1">The sequence shown here is derived from an EMBL/GenBank/DDBJ whole genome shotgun (WGS) entry which is preliminary data.</text>
</comment>
<gene>
    <name evidence="1" type="ORF">NJ959_01975</name>
</gene>
<protein>
    <submittedName>
        <fullName evidence="1">Uncharacterized protein</fullName>
    </submittedName>
</protein>